<gene>
    <name evidence="2" type="ORF">BCR35DRAFT_262402</name>
</gene>
<keyword evidence="1" id="KW-0472">Membrane</keyword>
<keyword evidence="3" id="KW-1185">Reference proteome</keyword>
<dbReference type="Proteomes" id="UP000193467">
    <property type="component" value="Unassembled WGS sequence"/>
</dbReference>
<protein>
    <recommendedName>
        <fullName evidence="4">Proteophosphoglycan ppg4</fullName>
    </recommendedName>
</protein>
<sequence length="523" mass="58910">MPNTDSVRGFSSNPRWKRHLSLDAGVGQFRSRMNSTYDGEYSPLSTPGYDGSEEKPLLSPWGSPMRPVFDLEDKKKKNKLTLALGCVMLLLVGAMGGVALLNRPEAEDWYGVKSKLEEYGVKFDHASCANPYQEFGRIQADQAVPENNRWTPYDPTCSPPELMKALRSTIQPSMSDKPLVLPLPKQRPALNESLPLPWLQGRTVVLFGDHVERLHNKDFCRFAGGRFVTISADHPLSPPRFVNGIDEKLPGANQPNFDSSRPSVCYVEEYDFVLVSVFHFGLANRPEFEREKLLLDPYFYPPVALDDRLSHILLPILRSLDRTHPDLIEFSSGFWDLRHFTALDEVANLDPFSDLTSDRLEWYASRLHQAFQDLGSAFPKTPLMWRALHHTPKFANTPYSRVAALDNLSRMIVRDLNLAKKREKLEVHGTSPSAGSKKSKSVKSFFKGAEGHEAFIDRVKGRIGKGGQKIEQIALGAEEANLKGMIRVDEWGSLMLGQQHLMNNVHTPPLPGGFIWGDLMLFE</sequence>
<dbReference type="AlphaFoldDB" id="A0A1Y2G1K5"/>
<accession>A0A1Y2G1K5</accession>
<feature type="transmembrane region" description="Helical" evidence="1">
    <location>
        <begin position="80"/>
        <end position="101"/>
    </location>
</feature>
<dbReference type="OrthoDB" id="2588793at2759"/>
<dbReference type="STRING" id="106004.A0A1Y2G1K5"/>
<comment type="caution">
    <text evidence="2">The sequence shown here is derived from an EMBL/GenBank/DDBJ whole genome shotgun (WGS) entry which is preliminary data.</text>
</comment>
<evidence type="ECO:0008006" key="4">
    <source>
        <dbReference type="Google" id="ProtNLM"/>
    </source>
</evidence>
<reference evidence="2 3" key="1">
    <citation type="submission" date="2016-07" db="EMBL/GenBank/DDBJ databases">
        <title>Pervasive Adenine N6-methylation of Active Genes in Fungi.</title>
        <authorList>
            <consortium name="DOE Joint Genome Institute"/>
            <person name="Mondo S.J."/>
            <person name="Dannebaum R.O."/>
            <person name="Kuo R.C."/>
            <person name="Labutti K."/>
            <person name="Haridas S."/>
            <person name="Kuo A."/>
            <person name="Salamov A."/>
            <person name="Ahrendt S.R."/>
            <person name="Lipzen A."/>
            <person name="Sullivan W."/>
            <person name="Andreopoulos W.B."/>
            <person name="Clum A."/>
            <person name="Lindquist E."/>
            <person name="Daum C."/>
            <person name="Ramamoorthy G.K."/>
            <person name="Gryganskyi A."/>
            <person name="Culley D."/>
            <person name="Magnuson J.K."/>
            <person name="James T.Y."/>
            <person name="O'Malley M.A."/>
            <person name="Stajich J.E."/>
            <person name="Spatafora J.W."/>
            <person name="Visel A."/>
            <person name="Grigoriev I.V."/>
        </authorList>
    </citation>
    <scope>NUCLEOTIDE SEQUENCE [LARGE SCALE GENOMIC DNA]</scope>
    <source>
        <strain evidence="2 3">62-1032</strain>
    </source>
</reference>
<name>A0A1Y2G1K5_9BASI</name>
<dbReference type="InParanoid" id="A0A1Y2G1K5"/>
<proteinExistence type="predicted"/>
<keyword evidence="1" id="KW-0812">Transmembrane</keyword>
<organism evidence="2 3">
    <name type="scientific">Leucosporidium creatinivorum</name>
    <dbReference type="NCBI Taxonomy" id="106004"/>
    <lineage>
        <taxon>Eukaryota</taxon>
        <taxon>Fungi</taxon>
        <taxon>Dikarya</taxon>
        <taxon>Basidiomycota</taxon>
        <taxon>Pucciniomycotina</taxon>
        <taxon>Microbotryomycetes</taxon>
        <taxon>Leucosporidiales</taxon>
        <taxon>Leucosporidium</taxon>
    </lineage>
</organism>
<evidence type="ECO:0000313" key="3">
    <source>
        <dbReference type="Proteomes" id="UP000193467"/>
    </source>
</evidence>
<dbReference type="EMBL" id="MCGR01000006">
    <property type="protein sequence ID" value="ORY89411.1"/>
    <property type="molecule type" value="Genomic_DNA"/>
</dbReference>
<evidence type="ECO:0000313" key="2">
    <source>
        <dbReference type="EMBL" id="ORY89411.1"/>
    </source>
</evidence>
<evidence type="ECO:0000256" key="1">
    <source>
        <dbReference type="SAM" id="Phobius"/>
    </source>
</evidence>
<keyword evidence="1" id="KW-1133">Transmembrane helix</keyword>